<feature type="region of interest" description="Disordered" evidence="1">
    <location>
        <begin position="240"/>
        <end position="273"/>
    </location>
</feature>
<dbReference type="eggNOG" id="ENOG502RNV6">
    <property type="taxonomic scope" value="Eukaryota"/>
</dbReference>
<protein>
    <submittedName>
        <fullName evidence="2">Uncharacterized protein</fullName>
    </submittedName>
</protein>
<evidence type="ECO:0000313" key="3">
    <source>
        <dbReference type="Proteomes" id="UP000030752"/>
    </source>
</evidence>
<feature type="region of interest" description="Disordered" evidence="1">
    <location>
        <begin position="77"/>
        <end position="99"/>
    </location>
</feature>
<gene>
    <name evidence="2" type="ORF">HMPREF1541_00791</name>
</gene>
<feature type="compositionally biased region" description="Low complexity" evidence="1">
    <location>
        <begin position="725"/>
        <end position="739"/>
    </location>
</feature>
<feature type="compositionally biased region" description="Polar residues" evidence="1">
    <location>
        <begin position="602"/>
        <end position="616"/>
    </location>
</feature>
<feature type="compositionally biased region" description="Polar residues" evidence="1">
    <location>
        <begin position="437"/>
        <end position="454"/>
    </location>
</feature>
<feature type="compositionally biased region" description="Basic residues" evidence="1">
    <location>
        <begin position="169"/>
        <end position="178"/>
    </location>
</feature>
<dbReference type="GeneID" id="19968130"/>
<dbReference type="OrthoDB" id="5372553at2759"/>
<proteinExistence type="predicted"/>
<dbReference type="InParanoid" id="W2SDA2"/>
<feature type="compositionally biased region" description="Low complexity" evidence="1">
    <location>
        <begin position="626"/>
        <end position="637"/>
    </location>
</feature>
<evidence type="ECO:0000313" key="2">
    <source>
        <dbReference type="EMBL" id="ETN46605.1"/>
    </source>
</evidence>
<feature type="region of interest" description="Disordered" evidence="1">
    <location>
        <begin position="159"/>
        <end position="190"/>
    </location>
</feature>
<feature type="region of interest" description="Disordered" evidence="1">
    <location>
        <begin position="780"/>
        <end position="804"/>
    </location>
</feature>
<dbReference type="EMBL" id="KB822711">
    <property type="protein sequence ID" value="ETN46605.1"/>
    <property type="molecule type" value="Genomic_DNA"/>
</dbReference>
<keyword evidence="3" id="KW-1185">Reference proteome</keyword>
<dbReference type="RefSeq" id="XP_008711317.1">
    <property type="nucleotide sequence ID" value="XM_008713095.1"/>
</dbReference>
<dbReference type="Proteomes" id="UP000030752">
    <property type="component" value="Unassembled WGS sequence"/>
</dbReference>
<feature type="region of interest" description="Disordered" evidence="1">
    <location>
        <begin position="420"/>
        <end position="462"/>
    </location>
</feature>
<accession>W2SDA2</accession>
<feature type="compositionally biased region" description="Polar residues" evidence="1">
    <location>
        <begin position="743"/>
        <end position="756"/>
    </location>
</feature>
<evidence type="ECO:0000256" key="1">
    <source>
        <dbReference type="SAM" id="MobiDB-lite"/>
    </source>
</evidence>
<reference evidence="2 3" key="1">
    <citation type="submission" date="2013-03" db="EMBL/GenBank/DDBJ databases">
        <title>The Genome Sequence of Phialophora europaea CBS 101466.</title>
        <authorList>
            <consortium name="The Broad Institute Genomics Platform"/>
            <person name="Cuomo C."/>
            <person name="de Hoog S."/>
            <person name="Gorbushina A."/>
            <person name="Walker B."/>
            <person name="Young S.K."/>
            <person name="Zeng Q."/>
            <person name="Gargeya S."/>
            <person name="Fitzgerald M."/>
            <person name="Haas B."/>
            <person name="Abouelleil A."/>
            <person name="Allen A.W."/>
            <person name="Alvarado L."/>
            <person name="Arachchi H.M."/>
            <person name="Berlin A.M."/>
            <person name="Chapman S.B."/>
            <person name="Gainer-Dewar J."/>
            <person name="Goldberg J."/>
            <person name="Griggs A."/>
            <person name="Gujja S."/>
            <person name="Hansen M."/>
            <person name="Howarth C."/>
            <person name="Imamovic A."/>
            <person name="Ireland A."/>
            <person name="Larimer J."/>
            <person name="McCowan C."/>
            <person name="Murphy C."/>
            <person name="Pearson M."/>
            <person name="Poon T.W."/>
            <person name="Priest M."/>
            <person name="Roberts A."/>
            <person name="Saif S."/>
            <person name="Shea T."/>
            <person name="Sisk P."/>
            <person name="Sykes S."/>
            <person name="Wortman J."/>
            <person name="Nusbaum C."/>
            <person name="Birren B."/>
        </authorList>
    </citation>
    <scope>NUCLEOTIDE SEQUENCE [LARGE SCALE GENOMIC DNA]</scope>
    <source>
        <strain evidence="2 3">CBS 101466</strain>
    </source>
</reference>
<dbReference type="HOGENOM" id="CLU_342887_0_0_1"/>
<dbReference type="VEuPathDB" id="FungiDB:HMPREF1541_00791"/>
<dbReference type="AlphaFoldDB" id="W2SDA2"/>
<dbReference type="STRING" id="1220924.W2SDA2"/>
<organism evidence="2 3">
    <name type="scientific">Cyphellophora europaea (strain CBS 101466)</name>
    <name type="common">Phialophora europaea</name>
    <dbReference type="NCBI Taxonomy" id="1220924"/>
    <lineage>
        <taxon>Eukaryota</taxon>
        <taxon>Fungi</taxon>
        <taxon>Dikarya</taxon>
        <taxon>Ascomycota</taxon>
        <taxon>Pezizomycotina</taxon>
        <taxon>Eurotiomycetes</taxon>
        <taxon>Chaetothyriomycetidae</taxon>
        <taxon>Chaetothyriales</taxon>
        <taxon>Cyphellophoraceae</taxon>
        <taxon>Cyphellophora</taxon>
    </lineage>
</organism>
<feature type="compositionally biased region" description="Polar residues" evidence="1">
    <location>
        <begin position="672"/>
        <end position="686"/>
    </location>
</feature>
<feature type="region of interest" description="Disordered" evidence="1">
    <location>
        <begin position="592"/>
        <end position="762"/>
    </location>
</feature>
<name>W2SDA2_CYPE1</name>
<sequence>MAALMRDRDCNQEGSDASTLALKNKTALGGWNSFSNTDEAKAAAGEKLSDLGGGNTHRPAMQAKLREEGITSLEDTAIDYRTNSIPPRSRGRGGAAGAAANDRGYFRGARGGGFAGRGVGRTESQGARLDPALESNHTYTKVGKIKSKLSEIAMVDGKVTMKPAEQGHGSKKNKKKSGRYSSPRLDRPPLPDFISHSPGVQLAGDLVFEAAMQAMLKKNIEEGKHVLPIDQLEKETSTFSRAGAPTQEAVTTPPVSPLLESSPKVQPPQPRPRVHHIKRAELGSGAGSPDAFTDGNATTSSLSGFSPSLNNGEGQATAATSLVGLGIRDLHISNSEDAVTRSDDSFEEYKAAESFFRSARPGQDFALWLKQNVKDGLKPRSEDMVKQDATAVNITRGYTIGVSQLRSIIGDKKNLIADTKSTQTTPGLRQSRWASHEGNNSDVAQTNSRPFKTSGSREKLSSALLTSEKTKLETIEEVSSPERASTADVSILLVPAKPSENNMATPAPVSDMVVSAQAPSKDQVVKQQLEPNKAFEKAACEPMQTLLPETKAIKPESKLKHNSPVAIREQIVKPYNKISRDHLLVLAAQSNDPSRWKGSMPAVTSETQSAKLTQSAKPDLKPTVPSSKRSLSASKWSNDVSIDTHGAGAPLQTLPSNKASPDKRASLLGDSKNLQRSAKAGLSSTPRGLAGSIYRSDNTQSLPKPAPIKTTASKEAALDTRPKDPIISSPTMSSTTSIIGDSKNIQKSPLLKSTSSRHARDPANKAATALEQNQTRIKRTSAGPGYERLMKGKAQNRSQTVDEGDEVLRKAHEHVARYNKSGNFGL</sequence>